<dbReference type="PROSITE" id="PS50103">
    <property type="entry name" value="ZF_C3H1"/>
    <property type="match status" value="1"/>
</dbReference>
<evidence type="ECO:0000256" key="10">
    <source>
        <dbReference type="PROSITE-ProRule" id="PRU00723"/>
    </source>
</evidence>
<comment type="caution">
    <text evidence="14">The sequence shown here is derived from an EMBL/GenBank/DDBJ whole genome shotgun (WGS) entry which is preliminary data.</text>
</comment>
<feature type="region of interest" description="Disordered" evidence="11">
    <location>
        <begin position="162"/>
        <end position="184"/>
    </location>
</feature>
<evidence type="ECO:0000256" key="7">
    <source>
        <dbReference type="ARBA" id="ARBA00023065"/>
    </source>
</evidence>
<comment type="subcellular location">
    <subcellularLocation>
        <location evidence="1">Endomembrane system</location>
        <topology evidence="1">Multi-pass membrane protein</topology>
    </subcellularLocation>
</comment>
<organism evidence="14 15">
    <name type="scientific">Aphanomyces astaci</name>
    <name type="common">Crayfish plague agent</name>
    <dbReference type="NCBI Taxonomy" id="112090"/>
    <lineage>
        <taxon>Eukaryota</taxon>
        <taxon>Sar</taxon>
        <taxon>Stramenopiles</taxon>
        <taxon>Oomycota</taxon>
        <taxon>Saprolegniomycetes</taxon>
        <taxon>Saprolegniales</taxon>
        <taxon>Verrucalvaceae</taxon>
        <taxon>Aphanomyces</taxon>
    </lineage>
</organism>
<feature type="transmembrane region" description="Helical" evidence="12">
    <location>
        <begin position="86"/>
        <end position="108"/>
    </location>
</feature>
<proteinExistence type="predicted"/>
<feature type="zinc finger region" description="C3H1-type" evidence="10">
    <location>
        <begin position="325"/>
        <end position="353"/>
    </location>
</feature>
<dbReference type="GO" id="GO:0098719">
    <property type="term" value="P:sodium ion import across plasma membrane"/>
    <property type="evidence" value="ECO:0007669"/>
    <property type="project" value="TreeGrafter"/>
</dbReference>
<keyword evidence="10" id="KW-0862">Zinc</keyword>
<feature type="domain" description="C3H1-type" evidence="13">
    <location>
        <begin position="325"/>
        <end position="353"/>
    </location>
</feature>
<protein>
    <recommendedName>
        <fullName evidence="13">C3H1-type domain-containing protein</fullName>
    </recommendedName>
</protein>
<dbReference type="EMBL" id="QUTE01014270">
    <property type="protein sequence ID" value="RHZ02705.1"/>
    <property type="molecule type" value="Genomic_DNA"/>
</dbReference>
<evidence type="ECO:0000256" key="1">
    <source>
        <dbReference type="ARBA" id="ARBA00004127"/>
    </source>
</evidence>
<dbReference type="GO" id="GO:0015385">
    <property type="term" value="F:sodium:proton antiporter activity"/>
    <property type="evidence" value="ECO:0007669"/>
    <property type="project" value="InterPro"/>
</dbReference>
<feature type="region of interest" description="Disordered" evidence="11">
    <location>
        <begin position="282"/>
        <end position="324"/>
    </location>
</feature>
<dbReference type="GO" id="GO:0005886">
    <property type="term" value="C:plasma membrane"/>
    <property type="evidence" value="ECO:0007669"/>
    <property type="project" value="TreeGrafter"/>
</dbReference>
<evidence type="ECO:0000259" key="13">
    <source>
        <dbReference type="PROSITE" id="PS50103"/>
    </source>
</evidence>
<dbReference type="Pfam" id="PF00642">
    <property type="entry name" value="zf-CCCH"/>
    <property type="match status" value="1"/>
</dbReference>
<evidence type="ECO:0000256" key="9">
    <source>
        <dbReference type="ARBA" id="ARBA00023201"/>
    </source>
</evidence>
<evidence type="ECO:0000256" key="6">
    <source>
        <dbReference type="ARBA" id="ARBA00023053"/>
    </source>
</evidence>
<keyword evidence="7" id="KW-0406">Ion transport</keyword>
<keyword evidence="8 12" id="KW-0472">Membrane</keyword>
<evidence type="ECO:0000256" key="2">
    <source>
        <dbReference type="ARBA" id="ARBA00022448"/>
    </source>
</evidence>
<dbReference type="InterPro" id="IPR000571">
    <property type="entry name" value="Znf_CCCH"/>
</dbReference>
<dbReference type="InterPro" id="IPR006153">
    <property type="entry name" value="Cation/H_exchanger_TM"/>
</dbReference>
<dbReference type="InterPro" id="IPR018422">
    <property type="entry name" value="Cation/H_exchanger_CPA1"/>
</dbReference>
<evidence type="ECO:0000256" key="12">
    <source>
        <dbReference type="SAM" id="Phobius"/>
    </source>
</evidence>
<name>A0A397EWW7_APHAT</name>
<reference evidence="14 15" key="1">
    <citation type="submission" date="2018-08" db="EMBL/GenBank/DDBJ databases">
        <title>Aphanomyces genome sequencing and annotation.</title>
        <authorList>
            <person name="Minardi D."/>
            <person name="Oidtmann B."/>
            <person name="Van Der Giezen M."/>
            <person name="Studholme D.J."/>
        </authorList>
    </citation>
    <scope>NUCLEOTIDE SEQUENCE [LARGE SCALE GENOMIC DNA]</scope>
    <source>
        <strain evidence="14 15">197901</strain>
    </source>
</reference>
<sequence length="418" mass="45758">MDGWIDLGLAIFALQVGYHFKFIFWALLACLAGRAAFVFPLSYLVNLRRDPDRQVKKSQQVMIWFSGFRGALCFALALEWPNDKRSVLIATTMVVVLATLFIGGGLTVPMLKYLKIKQLTPAEEIELDQNVVPIKRMKVLQFDAKYWVPFFTHLHPDTGSFHGTDPLDDDDDTSKDALRPEYDDGDDGEDFATINCLYDPDTPTFIPSDDKNDGSGHANFHHDLHGVGYRKGGWKLLRVRKDIGRPTERGHLAALEKALVHDPIRGDEIELYFTSDHHPSLKPSSSVAAIAPSSSSGPTLSSQPPPNLAPDEMDKWKKSGGGGGPPGQGVCYDFQNKGVCQRGPKCHFSHCACHNVCQCTPAGHTYGQRPDFRRNDLDAPPPDSSSANAPDGMTNLMEGGVVKDAAVLDDGGKLAGLA</sequence>
<dbReference type="VEuPathDB" id="FungiDB:H257_14586"/>
<dbReference type="VEuPathDB" id="FungiDB:H257_06705"/>
<dbReference type="GO" id="GO:0012505">
    <property type="term" value="C:endomembrane system"/>
    <property type="evidence" value="ECO:0007669"/>
    <property type="project" value="UniProtKB-SubCell"/>
</dbReference>
<keyword evidence="4 12" id="KW-0812">Transmembrane</keyword>
<gene>
    <name evidence="14" type="ORF">DYB31_009229</name>
</gene>
<evidence type="ECO:0000256" key="3">
    <source>
        <dbReference type="ARBA" id="ARBA00022449"/>
    </source>
</evidence>
<dbReference type="AlphaFoldDB" id="A0A397EWW7"/>
<dbReference type="GO" id="GO:0015386">
    <property type="term" value="F:potassium:proton antiporter activity"/>
    <property type="evidence" value="ECO:0007669"/>
    <property type="project" value="TreeGrafter"/>
</dbReference>
<evidence type="ECO:0000256" key="4">
    <source>
        <dbReference type="ARBA" id="ARBA00022692"/>
    </source>
</evidence>
<keyword evidence="10" id="KW-0863">Zinc-finger</keyword>
<feature type="region of interest" description="Disordered" evidence="11">
    <location>
        <begin position="370"/>
        <end position="394"/>
    </location>
</feature>
<keyword evidence="5 12" id="KW-1133">Transmembrane helix</keyword>
<keyword evidence="2" id="KW-0813">Transport</keyword>
<dbReference type="Pfam" id="PF00999">
    <property type="entry name" value="Na_H_Exchanger"/>
    <property type="match status" value="1"/>
</dbReference>
<dbReference type="GO" id="GO:0051453">
    <property type="term" value="P:regulation of intracellular pH"/>
    <property type="evidence" value="ECO:0007669"/>
    <property type="project" value="TreeGrafter"/>
</dbReference>
<dbReference type="Proteomes" id="UP000266196">
    <property type="component" value="Unassembled WGS sequence"/>
</dbReference>
<evidence type="ECO:0000256" key="8">
    <source>
        <dbReference type="ARBA" id="ARBA00023136"/>
    </source>
</evidence>
<keyword evidence="9" id="KW-0739">Sodium transport</keyword>
<keyword evidence="6" id="KW-0915">Sodium</keyword>
<evidence type="ECO:0000256" key="5">
    <source>
        <dbReference type="ARBA" id="ARBA00022989"/>
    </source>
</evidence>
<dbReference type="PANTHER" id="PTHR10110">
    <property type="entry name" value="SODIUM/HYDROGEN EXCHANGER"/>
    <property type="match status" value="1"/>
</dbReference>
<feature type="non-terminal residue" evidence="14">
    <location>
        <position position="418"/>
    </location>
</feature>
<feature type="transmembrane region" description="Helical" evidence="12">
    <location>
        <begin position="22"/>
        <end position="41"/>
    </location>
</feature>
<evidence type="ECO:0000313" key="14">
    <source>
        <dbReference type="EMBL" id="RHZ02705.1"/>
    </source>
</evidence>
<dbReference type="PANTHER" id="PTHR10110:SF191">
    <property type="entry name" value="SODIUM_HYDROGEN EXCHANGER 8"/>
    <property type="match status" value="1"/>
</dbReference>
<evidence type="ECO:0000256" key="11">
    <source>
        <dbReference type="SAM" id="MobiDB-lite"/>
    </source>
</evidence>
<dbReference type="GO" id="GO:0008270">
    <property type="term" value="F:zinc ion binding"/>
    <property type="evidence" value="ECO:0007669"/>
    <property type="project" value="UniProtKB-KW"/>
</dbReference>
<feature type="compositionally biased region" description="Low complexity" evidence="11">
    <location>
        <begin position="283"/>
        <end position="302"/>
    </location>
</feature>
<keyword evidence="3" id="KW-0050">Antiport</keyword>
<evidence type="ECO:0000313" key="15">
    <source>
        <dbReference type="Proteomes" id="UP000266196"/>
    </source>
</evidence>
<accession>A0A397EWW7</accession>
<keyword evidence="10" id="KW-0479">Metal-binding</keyword>